<dbReference type="EMBL" id="MN739896">
    <property type="protein sequence ID" value="QHT76441.1"/>
    <property type="molecule type" value="Genomic_DNA"/>
</dbReference>
<protein>
    <submittedName>
        <fullName evidence="1">Uncharacterized protein</fullName>
    </submittedName>
</protein>
<reference evidence="1" key="1">
    <citation type="journal article" date="2020" name="Nature">
        <title>Giant virus diversity and host interactions through global metagenomics.</title>
        <authorList>
            <person name="Schulz F."/>
            <person name="Roux S."/>
            <person name="Paez-Espino D."/>
            <person name="Jungbluth S."/>
            <person name="Walsh D.A."/>
            <person name="Denef V.J."/>
            <person name="McMahon K.D."/>
            <person name="Konstantinidis K.T."/>
            <person name="Eloe-Fadrosh E.A."/>
            <person name="Kyrpides N.C."/>
            <person name="Woyke T."/>
        </authorList>
    </citation>
    <scope>NUCLEOTIDE SEQUENCE</scope>
    <source>
        <strain evidence="1">GVMAG-M-3300023179-82</strain>
    </source>
</reference>
<sequence>MHNLFIINDIYILYKKNIKTKKYEQIIYKYNTILL</sequence>
<name>A0A6C0H778_9ZZZZ</name>
<dbReference type="AlphaFoldDB" id="A0A6C0H778"/>
<accession>A0A6C0H778</accession>
<proteinExistence type="predicted"/>
<evidence type="ECO:0000313" key="1">
    <source>
        <dbReference type="EMBL" id="QHT76441.1"/>
    </source>
</evidence>
<organism evidence="1">
    <name type="scientific">viral metagenome</name>
    <dbReference type="NCBI Taxonomy" id="1070528"/>
    <lineage>
        <taxon>unclassified sequences</taxon>
        <taxon>metagenomes</taxon>
        <taxon>organismal metagenomes</taxon>
    </lineage>
</organism>